<dbReference type="STRING" id="6313.A0A0K0DR74"/>
<feature type="domain" description="SCP" evidence="1">
    <location>
        <begin position="1"/>
        <end position="108"/>
    </location>
</feature>
<protein>
    <submittedName>
        <fullName evidence="3">SCP domain-containing protein</fullName>
    </submittedName>
</protein>
<accession>A0A0K0DR74</accession>
<dbReference type="InterPro" id="IPR014044">
    <property type="entry name" value="CAP_dom"/>
</dbReference>
<name>A0A0K0DR74_ANGCA</name>
<evidence type="ECO:0000259" key="1">
    <source>
        <dbReference type="Pfam" id="PF00188"/>
    </source>
</evidence>
<dbReference type="WBParaSite" id="ACAC_0001426301-mRNA-1">
    <property type="protein sequence ID" value="ACAC_0001426301-mRNA-1"/>
    <property type="gene ID" value="ACAC_0001426301"/>
</dbReference>
<keyword evidence="2" id="KW-1185">Reference proteome</keyword>
<dbReference type="Gene3D" id="3.40.33.10">
    <property type="entry name" value="CAP"/>
    <property type="match status" value="1"/>
</dbReference>
<sequence>MNYVRYDCELENEALPIAIYNCNHTSEPDFDYVGSNNDTIPDRVILGEAFVNMAREVQRWFETAKPYNVSHSLFPSYHNVSEIPFLRAANARMTALGCAYVICDSESEVTDSDDSDDGYYDYVIPNVSFVCLYGKPHINVSVPIYTNGTPCAACGGKDSTSCVWGSLCNNGVV</sequence>
<reference evidence="2" key="1">
    <citation type="submission" date="2012-09" db="EMBL/GenBank/DDBJ databases">
        <authorList>
            <person name="Martin A.A."/>
        </authorList>
    </citation>
    <scope>NUCLEOTIDE SEQUENCE</scope>
</reference>
<proteinExistence type="predicted"/>
<dbReference type="Pfam" id="PF00188">
    <property type="entry name" value="CAP"/>
    <property type="match status" value="1"/>
</dbReference>
<organism evidence="2 3">
    <name type="scientific">Angiostrongylus cantonensis</name>
    <name type="common">Rat lungworm</name>
    <dbReference type="NCBI Taxonomy" id="6313"/>
    <lineage>
        <taxon>Eukaryota</taxon>
        <taxon>Metazoa</taxon>
        <taxon>Ecdysozoa</taxon>
        <taxon>Nematoda</taxon>
        <taxon>Chromadorea</taxon>
        <taxon>Rhabditida</taxon>
        <taxon>Rhabditina</taxon>
        <taxon>Rhabditomorpha</taxon>
        <taxon>Strongyloidea</taxon>
        <taxon>Metastrongylidae</taxon>
        <taxon>Angiostrongylus</taxon>
    </lineage>
</organism>
<dbReference type="InterPro" id="IPR035940">
    <property type="entry name" value="CAP_sf"/>
</dbReference>
<evidence type="ECO:0000313" key="3">
    <source>
        <dbReference type="WBParaSite" id="ACAC_0001426301-mRNA-1"/>
    </source>
</evidence>
<dbReference type="Proteomes" id="UP000035642">
    <property type="component" value="Unassembled WGS sequence"/>
</dbReference>
<dbReference type="AlphaFoldDB" id="A0A0K0DR74"/>
<dbReference type="SUPFAM" id="SSF55797">
    <property type="entry name" value="PR-1-like"/>
    <property type="match status" value="1"/>
</dbReference>
<evidence type="ECO:0000313" key="2">
    <source>
        <dbReference type="Proteomes" id="UP000035642"/>
    </source>
</evidence>
<reference evidence="3" key="2">
    <citation type="submission" date="2017-02" db="UniProtKB">
        <authorList>
            <consortium name="WormBaseParasite"/>
        </authorList>
    </citation>
    <scope>IDENTIFICATION</scope>
</reference>